<keyword evidence="5" id="KW-0548">Nucleotidyltransferase</keyword>
<proteinExistence type="inferred from homology"/>
<dbReference type="InterPro" id="IPR002618">
    <property type="entry name" value="UDPGP_fam"/>
</dbReference>
<name>A0A9W6YPB6_AMBMO</name>
<sequence length="149" mass="16474">MSGKHLKSQSTFAFENTSTSVAASQMRNSLNKLIDSVPEGAKKEKFENEMDSFFTLFRRYLSDKAASSSLNWDQIRSPNPDEVVAYNSLQDDTTSNLSKLAVLKLNGGLGTSMGCVGPKSVIEVRDGQSFLDLAVRQIEHLNKTYDTDN</sequence>
<keyword evidence="8" id="KW-1185">Reference proteome</keyword>
<keyword evidence="4" id="KW-0808">Transferase</keyword>
<comment type="function">
    <text evidence="1">Plays a central role as a glucosyl donor in cellular metabolic pathways.</text>
</comment>
<dbReference type="PANTHER" id="PTHR43511">
    <property type="match status" value="1"/>
</dbReference>
<dbReference type="OrthoDB" id="932129at2759"/>
<evidence type="ECO:0000256" key="5">
    <source>
        <dbReference type="ARBA" id="ARBA00022695"/>
    </source>
</evidence>
<comment type="caution">
    <text evidence="7">The sequence shown here is derived from an EMBL/GenBank/DDBJ whole genome shotgun (WGS) entry which is preliminary data.</text>
</comment>
<evidence type="ECO:0000256" key="1">
    <source>
        <dbReference type="ARBA" id="ARBA00003449"/>
    </source>
</evidence>
<protein>
    <recommendedName>
        <fullName evidence="3">UTP--glucose-1-phosphate uridylyltransferase</fullName>
        <ecNumber evidence="3">2.7.7.9</ecNumber>
    </recommendedName>
    <alternativeName>
        <fullName evidence="6">UDP-glucose pyrophosphorylase</fullName>
    </alternativeName>
</protein>
<gene>
    <name evidence="7" type="ORF">Amon01_000013400</name>
</gene>
<dbReference type="Pfam" id="PF01704">
    <property type="entry name" value="UDPGP"/>
    <property type="match status" value="1"/>
</dbReference>
<dbReference type="EMBL" id="BSXU01000044">
    <property type="protein sequence ID" value="GMG19000.1"/>
    <property type="molecule type" value="Genomic_DNA"/>
</dbReference>
<evidence type="ECO:0000256" key="2">
    <source>
        <dbReference type="ARBA" id="ARBA00010401"/>
    </source>
</evidence>
<dbReference type="AlphaFoldDB" id="A0A9W6YPB6"/>
<accession>A0A9W6YPB6</accession>
<dbReference type="Gene3D" id="3.90.550.10">
    <property type="entry name" value="Spore Coat Polysaccharide Biosynthesis Protein SpsA, Chain A"/>
    <property type="match status" value="1"/>
</dbReference>
<dbReference type="GO" id="GO:0006011">
    <property type="term" value="P:UDP-alpha-D-glucose metabolic process"/>
    <property type="evidence" value="ECO:0007669"/>
    <property type="project" value="InterPro"/>
</dbReference>
<dbReference type="InterPro" id="IPR016267">
    <property type="entry name" value="UDPGP_trans"/>
</dbReference>
<evidence type="ECO:0000256" key="3">
    <source>
        <dbReference type="ARBA" id="ARBA00012415"/>
    </source>
</evidence>
<comment type="similarity">
    <text evidence="2">Belongs to the UDPGP type 1 family.</text>
</comment>
<evidence type="ECO:0000313" key="8">
    <source>
        <dbReference type="Proteomes" id="UP001165063"/>
    </source>
</evidence>
<dbReference type="Proteomes" id="UP001165063">
    <property type="component" value="Unassembled WGS sequence"/>
</dbReference>
<dbReference type="SUPFAM" id="SSF53448">
    <property type="entry name" value="Nucleotide-diphospho-sugar transferases"/>
    <property type="match status" value="1"/>
</dbReference>
<evidence type="ECO:0000256" key="4">
    <source>
        <dbReference type="ARBA" id="ARBA00022679"/>
    </source>
</evidence>
<dbReference type="InterPro" id="IPR029044">
    <property type="entry name" value="Nucleotide-diphossugar_trans"/>
</dbReference>
<dbReference type="EC" id="2.7.7.9" evidence="3"/>
<dbReference type="GO" id="GO:0003983">
    <property type="term" value="F:UTP:glucose-1-phosphate uridylyltransferase activity"/>
    <property type="evidence" value="ECO:0007669"/>
    <property type="project" value="UniProtKB-EC"/>
</dbReference>
<reference evidence="7" key="1">
    <citation type="submission" date="2023-04" db="EMBL/GenBank/DDBJ databases">
        <title>Ambrosiozyma monospora NBRC 1965.</title>
        <authorList>
            <person name="Ichikawa N."/>
            <person name="Sato H."/>
            <person name="Tonouchi N."/>
        </authorList>
    </citation>
    <scope>NUCLEOTIDE SEQUENCE</scope>
    <source>
        <strain evidence="7">NBRC 1965</strain>
    </source>
</reference>
<evidence type="ECO:0000313" key="7">
    <source>
        <dbReference type="EMBL" id="GMG19000.1"/>
    </source>
</evidence>
<organism evidence="7 8">
    <name type="scientific">Ambrosiozyma monospora</name>
    <name type="common">Yeast</name>
    <name type="synonym">Endomycopsis monosporus</name>
    <dbReference type="NCBI Taxonomy" id="43982"/>
    <lineage>
        <taxon>Eukaryota</taxon>
        <taxon>Fungi</taxon>
        <taxon>Dikarya</taxon>
        <taxon>Ascomycota</taxon>
        <taxon>Saccharomycotina</taxon>
        <taxon>Pichiomycetes</taxon>
        <taxon>Pichiales</taxon>
        <taxon>Pichiaceae</taxon>
        <taxon>Ambrosiozyma</taxon>
    </lineage>
</organism>
<evidence type="ECO:0000256" key="6">
    <source>
        <dbReference type="ARBA" id="ARBA00031959"/>
    </source>
</evidence>